<accession>A0A0C1K542</accession>
<dbReference type="STRING" id="862969.SCI_0120"/>
<keyword evidence="1" id="KW-0175">Coiled coil</keyword>
<name>A0A0C1K542_STRCV</name>
<dbReference type="Proteomes" id="UP000031339">
    <property type="component" value="Unassembled WGS sequence"/>
</dbReference>
<evidence type="ECO:0000256" key="1">
    <source>
        <dbReference type="SAM" id="Coils"/>
    </source>
</evidence>
<evidence type="ECO:0008006" key="4">
    <source>
        <dbReference type="Google" id="ProtNLM"/>
    </source>
</evidence>
<comment type="caution">
    <text evidence="2">The sequence shown here is derived from an EMBL/GenBank/DDBJ whole genome shotgun (WGS) entry which is preliminary data.</text>
</comment>
<evidence type="ECO:0000313" key="3">
    <source>
        <dbReference type="Proteomes" id="UP000031339"/>
    </source>
</evidence>
<evidence type="ECO:0000313" key="2">
    <source>
        <dbReference type="EMBL" id="KIC77931.1"/>
    </source>
</evidence>
<feature type="coiled-coil region" evidence="1">
    <location>
        <begin position="13"/>
        <end position="95"/>
    </location>
</feature>
<dbReference type="OrthoDB" id="2237539at2"/>
<protein>
    <recommendedName>
        <fullName evidence="4">V-type ATP synthase subunit G</fullName>
    </recommendedName>
</protein>
<sequence length="107" mass="12330">MTNATLEQMQEIERAADEVLAGYQHQIRELQDQAARDLKQLGRAYDEEKQQLLIELKEQSEKEIASLTQDLEKTKQENEEKVQAALSNKKEALLQMIVGRVVEKYGN</sequence>
<gene>
    <name evidence="2" type="ORF">RN79_06990</name>
</gene>
<organism evidence="2 3">
    <name type="scientific">Streptococcus constellatus</name>
    <dbReference type="NCBI Taxonomy" id="76860"/>
    <lineage>
        <taxon>Bacteria</taxon>
        <taxon>Bacillati</taxon>
        <taxon>Bacillota</taxon>
        <taxon>Bacilli</taxon>
        <taxon>Lactobacillales</taxon>
        <taxon>Streptococcaceae</taxon>
        <taxon>Streptococcus</taxon>
        <taxon>Streptococcus anginosus group</taxon>
    </lineage>
</organism>
<dbReference type="eggNOG" id="ENOG503245V">
    <property type="taxonomic scope" value="Bacteria"/>
</dbReference>
<reference evidence="2 3" key="1">
    <citation type="submission" date="2014-12" db="EMBL/GenBank/DDBJ databases">
        <title>Partial genome sequence of Streptococcus constellatus KCOM 1650 (= ChDC B144).</title>
        <authorList>
            <person name="Kook J.-K."/>
            <person name="Park S.-N."/>
            <person name="Lim Y.K."/>
            <person name="Jo E."/>
        </authorList>
    </citation>
    <scope>NUCLEOTIDE SEQUENCE [LARGE SCALE GENOMIC DNA]</scope>
    <source>
        <strain evidence="2 3">KCOM 1650</strain>
    </source>
</reference>
<dbReference type="AlphaFoldDB" id="A0A0C1K542"/>
<proteinExistence type="predicted"/>
<dbReference type="RefSeq" id="WP_039677541.1">
    <property type="nucleotide sequence ID" value="NZ_JWIY01000002.1"/>
</dbReference>
<dbReference type="EMBL" id="JWIY01000002">
    <property type="protein sequence ID" value="KIC77931.1"/>
    <property type="molecule type" value="Genomic_DNA"/>
</dbReference>